<evidence type="ECO:0000313" key="4">
    <source>
        <dbReference type="Proteomes" id="UP000023152"/>
    </source>
</evidence>
<dbReference type="Proteomes" id="UP000023152">
    <property type="component" value="Unassembled WGS sequence"/>
</dbReference>
<keyword evidence="4" id="KW-1185">Reference proteome</keyword>
<feature type="coiled-coil region" evidence="1">
    <location>
        <begin position="190"/>
        <end position="217"/>
    </location>
</feature>
<accession>X6LVC4</accession>
<keyword evidence="1" id="KW-0175">Coiled coil</keyword>
<dbReference type="EMBL" id="ASPP01027970">
    <property type="protein sequence ID" value="ETO05569.1"/>
    <property type="molecule type" value="Genomic_DNA"/>
</dbReference>
<evidence type="ECO:0000313" key="3">
    <source>
        <dbReference type="EMBL" id="ETO05569.1"/>
    </source>
</evidence>
<proteinExistence type="predicted"/>
<evidence type="ECO:0000256" key="2">
    <source>
        <dbReference type="SAM" id="MobiDB-lite"/>
    </source>
</evidence>
<feature type="compositionally biased region" description="Basic and acidic residues" evidence="2">
    <location>
        <begin position="254"/>
        <end position="263"/>
    </location>
</feature>
<protein>
    <recommendedName>
        <fullName evidence="5">TRAF-type domain-containing protein</fullName>
    </recommendedName>
</protein>
<feature type="compositionally biased region" description="Basic and acidic residues" evidence="2">
    <location>
        <begin position="231"/>
        <end position="244"/>
    </location>
</feature>
<sequence>MLQFETDEEEKVKLDNISLEDCYNKHWISLLNKEETVNKFICLLCKQVAYNAVELSCREHENMEEFDSDVSPTVSNDTWCEAQSDAIGTMEDDEGSNVNEYNLSQKQGCNYRGTIKGLKEHLETSCRLKPVYCCFQKFVTHASPFAIGDNHIRSLQQKIFEKDCHIQHLQQKILEKNYIQHLILAKDDQIQHLQTQLQMQQTELTKLRAENAAQVEEIGKLRVRRGGRGGRGRDRDVNRGRDNLSGKNWIEQQRLSDRTGRMRQEGRHFKNEDFRIRGHQYGQEESAAVTAVTAAKATLLVDDNVLYHPFSSQKERQRHDQNTQNILAIPNPSFPQGLENKSIDNRDRNELMVSRMKQDNQSQDPYNLHGYSLQLTQLQAQVQAKAQAQQAQTQQAQTQQLQAQ</sequence>
<evidence type="ECO:0000256" key="1">
    <source>
        <dbReference type="SAM" id="Coils"/>
    </source>
</evidence>
<gene>
    <name evidence="3" type="ORF">RFI_31826</name>
</gene>
<name>X6LVC4_RETFI</name>
<dbReference type="AlphaFoldDB" id="X6LVC4"/>
<organism evidence="3 4">
    <name type="scientific">Reticulomyxa filosa</name>
    <dbReference type="NCBI Taxonomy" id="46433"/>
    <lineage>
        <taxon>Eukaryota</taxon>
        <taxon>Sar</taxon>
        <taxon>Rhizaria</taxon>
        <taxon>Retaria</taxon>
        <taxon>Foraminifera</taxon>
        <taxon>Monothalamids</taxon>
        <taxon>Reticulomyxidae</taxon>
        <taxon>Reticulomyxa</taxon>
    </lineage>
</organism>
<evidence type="ECO:0008006" key="5">
    <source>
        <dbReference type="Google" id="ProtNLM"/>
    </source>
</evidence>
<feature type="region of interest" description="Disordered" evidence="2">
    <location>
        <begin position="225"/>
        <end position="263"/>
    </location>
</feature>
<feature type="non-terminal residue" evidence="3">
    <location>
        <position position="404"/>
    </location>
</feature>
<reference evidence="3 4" key="1">
    <citation type="journal article" date="2013" name="Curr. Biol.">
        <title>The Genome of the Foraminiferan Reticulomyxa filosa.</title>
        <authorList>
            <person name="Glockner G."/>
            <person name="Hulsmann N."/>
            <person name="Schleicher M."/>
            <person name="Noegel A.A."/>
            <person name="Eichinger L."/>
            <person name="Gallinger C."/>
            <person name="Pawlowski J."/>
            <person name="Sierra R."/>
            <person name="Euteneuer U."/>
            <person name="Pillet L."/>
            <person name="Moustafa A."/>
            <person name="Platzer M."/>
            <person name="Groth M."/>
            <person name="Szafranski K."/>
            <person name="Schliwa M."/>
        </authorList>
    </citation>
    <scope>NUCLEOTIDE SEQUENCE [LARGE SCALE GENOMIC DNA]</scope>
</reference>
<comment type="caution">
    <text evidence="3">The sequence shown here is derived from an EMBL/GenBank/DDBJ whole genome shotgun (WGS) entry which is preliminary data.</text>
</comment>